<keyword evidence="1" id="KW-0472">Membrane</keyword>
<keyword evidence="1" id="KW-1133">Transmembrane helix</keyword>
<dbReference type="AlphaFoldDB" id="A0AAU7K7B1"/>
<sequence length="167" mass="19053">MKNLRALIPGFVTLIFSIYLLVDILFSRSLLKETNGILEHSMVDIETVIIPRSRSSEADTNKFSVLSFKLKNNRQSFKINQRLEKIHDSRNELDAVNEALKTSKNLSLLLKKSLLSDDVKVYQINSDGLIIYDNTEDAGNTSFLLFFFSIASSIFFFAIYFWPGDGK</sequence>
<accession>A0AAU7K7B1</accession>
<evidence type="ECO:0000313" key="2">
    <source>
        <dbReference type="EMBL" id="XBO48385.1"/>
    </source>
</evidence>
<keyword evidence="1" id="KW-0812">Transmembrane</keyword>
<feature type="transmembrane region" description="Helical" evidence="1">
    <location>
        <begin position="6"/>
        <end position="26"/>
    </location>
</feature>
<gene>
    <name evidence="2" type="ORF">ABEG20_02060</name>
</gene>
<organism evidence="2">
    <name type="scientific">Pedobacter sp. KACC 23697</name>
    <dbReference type="NCBI Taxonomy" id="3149230"/>
    <lineage>
        <taxon>Bacteria</taxon>
        <taxon>Pseudomonadati</taxon>
        <taxon>Bacteroidota</taxon>
        <taxon>Sphingobacteriia</taxon>
        <taxon>Sphingobacteriales</taxon>
        <taxon>Sphingobacteriaceae</taxon>
        <taxon>Pedobacter</taxon>
    </lineage>
</organism>
<dbReference type="RefSeq" id="WP_406825763.1">
    <property type="nucleotide sequence ID" value="NZ_CP157485.1"/>
</dbReference>
<reference evidence="2" key="1">
    <citation type="submission" date="2024-05" db="EMBL/GenBank/DDBJ databases">
        <authorList>
            <person name="Kim S."/>
            <person name="Heo J."/>
            <person name="Choi H."/>
            <person name="Choi Y."/>
            <person name="Kwon S.-W."/>
            <person name="Kim Y."/>
        </authorList>
    </citation>
    <scope>NUCLEOTIDE SEQUENCE</scope>
    <source>
        <strain evidence="2">KACC 23697</strain>
    </source>
</reference>
<name>A0AAU7K7B1_9SPHI</name>
<proteinExistence type="predicted"/>
<evidence type="ECO:0000256" key="1">
    <source>
        <dbReference type="SAM" id="Phobius"/>
    </source>
</evidence>
<dbReference type="EMBL" id="CP157485">
    <property type="protein sequence ID" value="XBO48385.1"/>
    <property type="molecule type" value="Genomic_DNA"/>
</dbReference>
<protein>
    <recommendedName>
        <fullName evidence="3">Two-component sensor histidine kinase</fullName>
    </recommendedName>
</protein>
<feature type="transmembrane region" description="Helical" evidence="1">
    <location>
        <begin position="143"/>
        <end position="162"/>
    </location>
</feature>
<evidence type="ECO:0008006" key="3">
    <source>
        <dbReference type="Google" id="ProtNLM"/>
    </source>
</evidence>